<evidence type="ECO:0000256" key="3">
    <source>
        <dbReference type="ARBA" id="ARBA00029447"/>
    </source>
</evidence>
<dbReference type="InterPro" id="IPR004090">
    <property type="entry name" value="Chemotax_Me-accpt_rcpt"/>
</dbReference>
<dbReference type="PROSITE" id="PS50111">
    <property type="entry name" value="CHEMOTAXIS_TRANSDUC_2"/>
    <property type="match status" value="1"/>
</dbReference>
<dbReference type="Gene3D" id="1.10.287.950">
    <property type="entry name" value="Methyl-accepting chemotaxis protein"/>
    <property type="match status" value="1"/>
</dbReference>
<dbReference type="Pfam" id="PF00672">
    <property type="entry name" value="HAMP"/>
    <property type="match status" value="1"/>
</dbReference>
<keyword evidence="10" id="KW-1185">Reference proteome</keyword>
<dbReference type="GO" id="GO:0004888">
    <property type="term" value="F:transmembrane signaling receptor activity"/>
    <property type="evidence" value="ECO:0007669"/>
    <property type="project" value="InterPro"/>
</dbReference>
<comment type="similarity">
    <text evidence="3">Belongs to the methyl-accepting chemotaxis (MCP) protein family.</text>
</comment>
<keyword evidence="4" id="KW-0807">Transducer</keyword>
<reference evidence="9 10" key="1">
    <citation type="submission" date="2016-10" db="EMBL/GenBank/DDBJ databases">
        <authorList>
            <person name="de Groot N.N."/>
        </authorList>
    </citation>
    <scope>NUCLEOTIDE SEQUENCE [LARGE SCALE GENOMIC DNA]</scope>
    <source>
        <strain evidence="9 10">ATCC 43154</strain>
    </source>
</reference>
<keyword evidence="6" id="KW-1133">Transmembrane helix</keyword>
<dbReference type="CDD" id="cd11386">
    <property type="entry name" value="MCP_signal"/>
    <property type="match status" value="1"/>
</dbReference>
<evidence type="ECO:0000313" key="9">
    <source>
        <dbReference type="EMBL" id="SFM80558.1"/>
    </source>
</evidence>
<evidence type="ECO:0000313" key="10">
    <source>
        <dbReference type="Proteomes" id="UP000199470"/>
    </source>
</evidence>
<feature type="domain" description="HAMP" evidence="8">
    <location>
        <begin position="212"/>
        <end position="264"/>
    </location>
</feature>
<dbReference type="InterPro" id="IPR051310">
    <property type="entry name" value="MCP_chemotaxis"/>
</dbReference>
<dbReference type="SMART" id="SM00304">
    <property type="entry name" value="HAMP"/>
    <property type="match status" value="1"/>
</dbReference>
<dbReference type="GO" id="GO:0007165">
    <property type="term" value="P:signal transduction"/>
    <property type="evidence" value="ECO:0007669"/>
    <property type="project" value="UniProtKB-KW"/>
</dbReference>
<dbReference type="PANTHER" id="PTHR43531">
    <property type="entry name" value="PROTEIN ICFG"/>
    <property type="match status" value="1"/>
</dbReference>
<dbReference type="PRINTS" id="PR00260">
    <property type="entry name" value="CHEMTRNSDUCR"/>
</dbReference>
<dbReference type="EMBL" id="FOTW01000034">
    <property type="protein sequence ID" value="SFM80558.1"/>
    <property type="molecule type" value="Genomic_DNA"/>
</dbReference>
<dbReference type="AlphaFoldDB" id="A0A1I4TUR3"/>
<protein>
    <submittedName>
        <fullName evidence="9">Methyl-accepting chemotaxis protein</fullName>
    </submittedName>
</protein>
<gene>
    <name evidence="9" type="ORF">SAMN02982985_05363</name>
</gene>
<dbReference type="InterPro" id="IPR024478">
    <property type="entry name" value="HlyB_4HB_MCP"/>
</dbReference>
<comment type="subcellular location">
    <subcellularLocation>
        <location evidence="1">Membrane</location>
    </subcellularLocation>
</comment>
<dbReference type="Proteomes" id="UP000199470">
    <property type="component" value="Unassembled WGS sequence"/>
</dbReference>
<dbReference type="RefSeq" id="WP_245774472.1">
    <property type="nucleotide sequence ID" value="NZ_FOTW01000034.1"/>
</dbReference>
<dbReference type="InterPro" id="IPR004089">
    <property type="entry name" value="MCPsignal_dom"/>
</dbReference>
<evidence type="ECO:0000259" key="8">
    <source>
        <dbReference type="PROSITE" id="PS50885"/>
    </source>
</evidence>
<keyword evidence="6" id="KW-0472">Membrane</keyword>
<dbReference type="Pfam" id="PF00015">
    <property type="entry name" value="MCPsignal"/>
    <property type="match status" value="1"/>
</dbReference>
<dbReference type="Gene3D" id="6.10.340.10">
    <property type="match status" value="1"/>
</dbReference>
<evidence type="ECO:0000256" key="4">
    <source>
        <dbReference type="PROSITE-ProRule" id="PRU00284"/>
    </source>
</evidence>
<dbReference type="STRING" id="758825.SAMN02982985_05363"/>
<dbReference type="InterPro" id="IPR003660">
    <property type="entry name" value="HAMP_dom"/>
</dbReference>
<evidence type="ECO:0000256" key="6">
    <source>
        <dbReference type="SAM" id="Phobius"/>
    </source>
</evidence>
<feature type="region of interest" description="Disordered" evidence="5">
    <location>
        <begin position="542"/>
        <end position="607"/>
    </location>
</feature>
<feature type="transmembrane region" description="Helical" evidence="6">
    <location>
        <begin position="12"/>
        <end position="31"/>
    </location>
</feature>
<dbReference type="GO" id="GO:0006935">
    <property type="term" value="P:chemotaxis"/>
    <property type="evidence" value="ECO:0007669"/>
    <property type="project" value="InterPro"/>
</dbReference>
<dbReference type="PANTHER" id="PTHR43531:SF14">
    <property type="entry name" value="METHYL-ACCEPTING CHEMOTAXIS PROTEIN I-RELATED"/>
    <property type="match status" value="1"/>
</dbReference>
<dbReference type="InterPro" id="IPR047347">
    <property type="entry name" value="YvaQ-like_sensor"/>
</dbReference>
<evidence type="ECO:0000259" key="7">
    <source>
        <dbReference type="PROSITE" id="PS50111"/>
    </source>
</evidence>
<dbReference type="GO" id="GO:0005886">
    <property type="term" value="C:plasma membrane"/>
    <property type="evidence" value="ECO:0007669"/>
    <property type="project" value="TreeGrafter"/>
</dbReference>
<feature type="transmembrane region" description="Helical" evidence="6">
    <location>
        <begin position="191"/>
        <end position="210"/>
    </location>
</feature>
<evidence type="ECO:0000256" key="2">
    <source>
        <dbReference type="ARBA" id="ARBA00022481"/>
    </source>
</evidence>
<keyword evidence="6" id="KW-0812">Transmembrane</keyword>
<dbReference type="SUPFAM" id="SSF58104">
    <property type="entry name" value="Methyl-accepting chemotaxis protein (MCP) signaling domain"/>
    <property type="match status" value="1"/>
</dbReference>
<accession>A0A1I4TUR3</accession>
<dbReference type="SMART" id="SM00283">
    <property type="entry name" value="MA"/>
    <property type="match status" value="1"/>
</dbReference>
<organism evidence="9 10">
    <name type="scientific">Rugamonas rubra</name>
    <dbReference type="NCBI Taxonomy" id="758825"/>
    <lineage>
        <taxon>Bacteria</taxon>
        <taxon>Pseudomonadati</taxon>
        <taxon>Pseudomonadota</taxon>
        <taxon>Betaproteobacteria</taxon>
        <taxon>Burkholderiales</taxon>
        <taxon>Oxalobacteraceae</taxon>
        <taxon>Telluria group</taxon>
        <taxon>Rugamonas</taxon>
    </lineage>
</organism>
<proteinExistence type="inferred from homology"/>
<evidence type="ECO:0000256" key="1">
    <source>
        <dbReference type="ARBA" id="ARBA00004370"/>
    </source>
</evidence>
<dbReference type="CDD" id="cd06225">
    <property type="entry name" value="HAMP"/>
    <property type="match status" value="1"/>
</dbReference>
<dbReference type="Pfam" id="PF12729">
    <property type="entry name" value="4HB_MCP_1"/>
    <property type="match status" value="1"/>
</dbReference>
<dbReference type="CDD" id="cd19411">
    <property type="entry name" value="MCP2201-like_sensor"/>
    <property type="match status" value="1"/>
</dbReference>
<sequence>MSIANMKIGARLGVAFAVVLALLVAVVLLGLNSMGRIGIRTHDIISDKNVKMAAANTMVDNVRSITLSLTNIVVLPSMEQVDAELAKIGEARKKYGAAKTVLSEHLRDDKEKALLAAVDALLKEGAAKNNKVIALRKDGEIQDAIVYLTTVASPSLNGVLKALDDILVYETSQAGQAGEEVEAVLANAQTLLIALGLLALAFGAAVAWYITRSITVPLNKAVGVAETVAAGDLSGHIEVHSTDETGRLMSALKAMHDSLLLVVGQVRSGTDTIATASNEIAAGNLDLSSRTEQQASSLEETASSMEELTSTVKQNADNARQANTLARSASEVASKGGAIVAQVVDTMGTINESSRRIVDIIAVIDGIAFQTNILALNAAVEAARAGEQGRGFAVVASEVRNLAQRSAGAAKEIKELIAASVANVETGSRLVGEAGQTMGDIVESIVRVTDIMGEITSASQEQTMGIEQINMAITQMDEVTQQNAALVEQAAAASQSMQEQAAGLAQVVGFFKTGAAEAVAAPAARPAPRRATAVVKPLAFKARASSGSGSSGSGSSGSGSGSGSSGSGSSGSGSGSSGSGSGKAAGAPAKRLTTPAATAGDGEWEEF</sequence>
<feature type="domain" description="Methyl-accepting transducer" evidence="7">
    <location>
        <begin position="269"/>
        <end position="498"/>
    </location>
</feature>
<name>A0A1I4TUR3_9BURK</name>
<dbReference type="PROSITE" id="PS50885">
    <property type="entry name" value="HAMP"/>
    <property type="match status" value="1"/>
</dbReference>
<evidence type="ECO:0000256" key="5">
    <source>
        <dbReference type="SAM" id="MobiDB-lite"/>
    </source>
</evidence>
<dbReference type="FunFam" id="1.10.287.950:FF:000001">
    <property type="entry name" value="Methyl-accepting chemotaxis sensory transducer"/>
    <property type="match status" value="1"/>
</dbReference>
<keyword evidence="2" id="KW-0488">Methylation</keyword>
<feature type="compositionally biased region" description="Gly residues" evidence="5">
    <location>
        <begin position="549"/>
        <end position="583"/>
    </location>
</feature>